<keyword evidence="3" id="KW-1185">Reference proteome</keyword>
<evidence type="ECO:0000313" key="3">
    <source>
        <dbReference type="Proteomes" id="UP001046870"/>
    </source>
</evidence>
<name>A0A9D3PEI5_MEGAT</name>
<feature type="compositionally biased region" description="Basic and acidic residues" evidence="1">
    <location>
        <begin position="107"/>
        <end position="121"/>
    </location>
</feature>
<evidence type="ECO:0000313" key="2">
    <source>
        <dbReference type="EMBL" id="KAG7455445.1"/>
    </source>
</evidence>
<protein>
    <recommendedName>
        <fullName evidence="4">Microtubule-associated protein 4</fullName>
    </recommendedName>
</protein>
<sequence length="630" mass="66311">MIGAYTLLVKGVELVYCASYVSVNNWESSVCVALEGGSDKSTVNDACDSPTKLSKIDSGRTMDLSLTDALSESVPQTAAEPLVQMDFMSALEAESFDDKVGETVGKTDYRPLLDTDGKREAGGQTPAGRQEPLGEVWSHQTEQQVFNTDFLSGPASMAGFPGQWGTQPLVPQMKDSGPTDAFTGFSQPAMSMMDMGVAPLLTARPPSVAEPQQPPLLFATEPPKQAQTPNKADEQSPMSAALNILNALDAATDQDDPWAGEGGQQTDLPFTPSVSTVINQMSEESPELLSPTDSCEQSAGTGEERGSEGGGDRRQKKKKKRRPRDEVYDLLEPEALEGEMKSLVDSDLQWEYGDGGRVGGRVKKGKSRKRIPEEWSNPQEATPPAPASPPQDALLAEPWSVGAPSKESPTPDVCPSLSPEVPMSPAQDLLVSVTDAPAAGPASTLSAEPAPPLSSLPPTHVLDFLDEALPPSPESEAEKDLSVIDSKESTQVDAPVIPIPSLSRESSSASPRPPSPSEKAAPAPAPSHMATADVDGKYSPPLAAEDDLLVSANHGQPLSPSPAPVVCPSSPTPPAVSSLPQPSALPPAVTSALNPAAPPFFPSLSQFKEPQLEGENEDKGLAEHSMPEGW</sequence>
<feature type="compositionally biased region" description="Acidic residues" evidence="1">
    <location>
        <begin position="328"/>
        <end position="337"/>
    </location>
</feature>
<feature type="compositionally biased region" description="Low complexity" evidence="1">
    <location>
        <begin position="499"/>
        <end position="510"/>
    </location>
</feature>
<feature type="compositionally biased region" description="Low complexity" evidence="1">
    <location>
        <begin position="575"/>
        <end position="589"/>
    </location>
</feature>
<dbReference type="AlphaFoldDB" id="A0A9D3PEI5"/>
<reference evidence="2" key="1">
    <citation type="submission" date="2021-01" db="EMBL/GenBank/DDBJ databases">
        <authorList>
            <person name="Zahm M."/>
            <person name="Roques C."/>
            <person name="Cabau C."/>
            <person name="Klopp C."/>
            <person name="Donnadieu C."/>
            <person name="Jouanno E."/>
            <person name="Lampietro C."/>
            <person name="Louis A."/>
            <person name="Herpin A."/>
            <person name="Echchiki A."/>
            <person name="Berthelot C."/>
            <person name="Parey E."/>
            <person name="Roest-Crollius H."/>
            <person name="Braasch I."/>
            <person name="Postlethwait J."/>
            <person name="Bobe J."/>
            <person name="Montfort J."/>
            <person name="Bouchez O."/>
            <person name="Begum T."/>
            <person name="Mejri S."/>
            <person name="Adams A."/>
            <person name="Chen W.-J."/>
            <person name="Guiguen Y."/>
        </authorList>
    </citation>
    <scope>NUCLEOTIDE SEQUENCE</scope>
    <source>
        <strain evidence="2">YG-15Mar2019-1</strain>
        <tissue evidence="2">Brain</tissue>
    </source>
</reference>
<feature type="compositionally biased region" description="Basic and acidic residues" evidence="1">
    <location>
        <begin position="476"/>
        <end position="490"/>
    </location>
</feature>
<evidence type="ECO:0000256" key="1">
    <source>
        <dbReference type="SAM" id="MobiDB-lite"/>
    </source>
</evidence>
<accession>A0A9D3PEI5</accession>
<feature type="compositionally biased region" description="Basic and acidic residues" evidence="1">
    <location>
        <begin position="617"/>
        <end position="630"/>
    </location>
</feature>
<feature type="region of interest" description="Disordered" evidence="1">
    <location>
        <begin position="107"/>
        <end position="131"/>
    </location>
</feature>
<dbReference type="Proteomes" id="UP001046870">
    <property type="component" value="Chromosome 24"/>
</dbReference>
<gene>
    <name evidence="2" type="ORF">MATL_G00256490</name>
</gene>
<proteinExistence type="predicted"/>
<comment type="caution">
    <text evidence="2">The sequence shown here is derived from an EMBL/GenBank/DDBJ whole genome shotgun (WGS) entry which is preliminary data.</text>
</comment>
<organism evidence="2 3">
    <name type="scientific">Megalops atlanticus</name>
    <name type="common">Tarpon</name>
    <name type="synonym">Clupea gigantea</name>
    <dbReference type="NCBI Taxonomy" id="7932"/>
    <lineage>
        <taxon>Eukaryota</taxon>
        <taxon>Metazoa</taxon>
        <taxon>Chordata</taxon>
        <taxon>Craniata</taxon>
        <taxon>Vertebrata</taxon>
        <taxon>Euteleostomi</taxon>
        <taxon>Actinopterygii</taxon>
        <taxon>Neopterygii</taxon>
        <taxon>Teleostei</taxon>
        <taxon>Elopiformes</taxon>
        <taxon>Megalopidae</taxon>
        <taxon>Megalops</taxon>
    </lineage>
</organism>
<feature type="compositionally biased region" description="Basic and acidic residues" evidence="1">
    <location>
        <begin position="302"/>
        <end position="313"/>
    </location>
</feature>
<evidence type="ECO:0008006" key="4">
    <source>
        <dbReference type="Google" id="ProtNLM"/>
    </source>
</evidence>
<feature type="compositionally biased region" description="Basic residues" evidence="1">
    <location>
        <begin position="360"/>
        <end position="369"/>
    </location>
</feature>
<feature type="region of interest" description="Disordered" evidence="1">
    <location>
        <begin position="205"/>
        <end position="237"/>
    </location>
</feature>
<feature type="region of interest" description="Disordered" evidence="1">
    <location>
        <begin position="283"/>
        <end position="630"/>
    </location>
</feature>
<feature type="compositionally biased region" description="Pro residues" evidence="1">
    <location>
        <begin position="559"/>
        <end position="574"/>
    </location>
</feature>
<dbReference type="OrthoDB" id="9378527at2759"/>
<dbReference type="EMBL" id="JAFDVH010000024">
    <property type="protein sequence ID" value="KAG7455445.1"/>
    <property type="molecule type" value="Genomic_DNA"/>
</dbReference>